<dbReference type="GO" id="GO:0000395">
    <property type="term" value="P:mRNA 5'-splice site recognition"/>
    <property type="evidence" value="ECO:0007669"/>
    <property type="project" value="TreeGrafter"/>
</dbReference>
<evidence type="ECO:0000256" key="3">
    <source>
        <dbReference type="ARBA" id="ARBA00022884"/>
    </source>
</evidence>
<dbReference type="InterPro" id="IPR040397">
    <property type="entry name" value="SWAP"/>
</dbReference>
<evidence type="ECO:0000256" key="2">
    <source>
        <dbReference type="ARBA" id="ARBA00022737"/>
    </source>
</evidence>
<evidence type="ECO:0000256" key="7">
    <source>
        <dbReference type="SAM" id="MobiDB-lite"/>
    </source>
</evidence>
<dbReference type="PROSITE" id="PS50128">
    <property type="entry name" value="SURP"/>
    <property type="match status" value="2"/>
</dbReference>
<name>A0A9P5SH38_9FUNG</name>
<evidence type="ECO:0000256" key="6">
    <source>
        <dbReference type="ARBA" id="ARBA00023187"/>
    </source>
</evidence>
<dbReference type="GO" id="GO:0003723">
    <property type="term" value="F:RNA binding"/>
    <property type="evidence" value="ECO:0007669"/>
    <property type="project" value="UniProtKB-KW"/>
</dbReference>
<keyword evidence="2" id="KW-0677">Repeat</keyword>
<accession>A0A9P5SH38</accession>
<keyword evidence="10" id="KW-1185">Reference proteome</keyword>
<dbReference type="Proteomes" id="UP000696485">
    <property type="component" value="Unassembled WGS sequence"/>
</dbReference>
<dbReference type="Pfam" id="PF01805">
    <property type="entry name" value="Surp"/>
    <property type="match status" value="2"/>
</dbReference>
<comment type="caution">
    <text evidence="9">The sequence shown here is derived from an EMBL/GenBank/DDBJ whole genome shotgun (WGS) entry which is preliminary data.</text>
</comment>
<dbReference type="PANTHER" id="PTHR13161:SF15">
    <property type="entry name" value="SPLICING FACTOR, SUPPRESSOR OF WHITE-APRICOT HOMOLOG"/>
    <property type="match status" value="1"/>
</dbReference>
<dbReference type="SMART" id="SM01141">
    <property type="entry name" value="DRY_EERY"/>
    <property type="match status" value="1"/>
</dbReference>
<organism evidence="9 10">
    <name type="scientific">Podila minutissima</name>
    <dbReference type="NCBI Taxonomy" id="64525"/>
    <lineage>
        <taxon>Eukaryota</taxon>
        <taxon>Fungi</taxon>
        <taxon>Fungi incertae sedis</taxon>
        <taxon>Mucoromycota</taxon>
        <taxon>Mortierellomycotina</taxon>
        <taxon>Mortierellomycetes</taxon>
        <taxon>Mortierellales</taxon>
        <taxon>Mortierellaceae</taxon>
        <taxon>Podila</taxon>
    </lineage>
</organism>
<dbReference type="Gene3D" id="1.10.10.790">
    <property type="entry name" value="Surp module"/>
    <property type="match status" value="2"/>
</dbReference>
<dbReference type="PANTHER" id="PTHR13161">
    <property type="entry name" value="SPLICING FACTOR SUPPRESSOR OF WHITE APRICOT"/>
    <property type="match status" value="1"/>
</dbReference>
<keyword evidence="5" id="KW-0804">Transcription</keyword>
<feature type="region of interest" description="Disordered" evidence="7">
    <location>
        <begin position="1"/>
        <end position="24"/>
    </location>
</feature>
<dbReference type="EMBL" id="JAAAUY010000484">
    <property type="protein sequence ID" value="KAF9329328.1"/>
    <property type="molecule type" value="Genomic_DNA"/>
</dbReference>
<feature type="domain" description="SURP motif" evidence="8">
    <location>
        <begin position="281"/>
        <end position="322"/>
    </location>
</feature>
<dbReference type="SUPFAM" id="SSF109905">
    <property type="entry name" value="Surp module (SWAP domain)"/>
    <property type="match status" value="2"/>
</dbReference>
<dbReference type="InterPro" id="IPR035967">
    <property type="entry name" value="SWAP/Surp_sf"/>
</dbReference>
<keyword evidence="6" id="KW-0508">mRNA splicing</keyword>
<dbReference type="InterPro" id="IPR000061">
    <property type="entry name" value="Surp"/>
</dbReference>
<keyword evidence="1" id="KW-0507">mRNA processing</keyword>
<evidence type="ECO:0000256" key="4">
    <source>
        <dbReference type="ARBA" id="ARBA00023015"/>
    </source>
</evidence>
<evidence type="ECO:0000313" key="10">
    <source>
        <dbReference type="Proteomes" id="UP000696485"/>
    </source>
</evidence>
<proteinExistence type="predicted"/>
<evidence type="ECO:0000256" key="1">
    <source>
        <dbReference type="ARBA" id="ARBA00022664"/>
    </source>
</evidence>
<sequence>MWNDPDLDQRLEQRHPRHKSREDKKIEELKEQLTAFGYESFLFRNNGVAEAIEHGQLLITWQGQDPSDPGALWLDRYDARNLLDDQRYFSGPRDILDENFLQDPYVEEVDDERYLDLDSDEELLFDMDEDEREEHLAQKRERRETSQYKGIRYDYDPDQQESQEPTFQLHFEVPEGMTVPDNKKILALIERTAKFVNNSSEPTMEIILQAKQATNASFAFMSRRHHLFQFYKHVRYLMQTGLYEYEEEVRQRKEEEAKAEEEAKRAITTVKETLYVDVQRVIEETAEFVAQNSDPVFLEKMRSIDDRRFAFLSRDHLWHEFYQWKLEEARAALVKYPHDTNSELADIPGEGGALEAQGADSGPSQEQNVKTVEMRKLARLQKIREMFKLKQKQATQDAPQASSESGHVPVQIYNEI</sequence>
<feature type="compositionally biased region" description="Basic and acidic residues" evidence="7">
    <location>
        <begin position="7"/>
        <end position="24"/>
    </location>
</feature>
<evidence type="ECO:0000256" key="5">
    <source>
        <dbReference type="ARBA" id="ARBA00023163"/>
    </source>
</evidence>
<keyword evidence="3" id="KW-0694">RNA-binding</keyword>
<protein>
    <recommendedName>
        <fullName evidence="8">SURP motif domain-containing protein</fullName>
    </recommendedName>
</protein>
<feature type="region of interest" description="Disordered" evidence="7">
    <location>
        <begin position="344"/>
        <end position="370"/>
    </location>
</feature>
<evidence type="ECO:0000313" key="9">
    <source>
        <dbReference type="EMBL" id="KAF9329328.1"/>
    </source>
</evidence>
<dbReference type="InterPro" id="IPR019147">
    <property type="entry name" value="SWAP_N_domain"/>
</dbReference>
<reference evidence="9" key="1">
    <citation type="journal article" date="2020" name="Fungal Divers.">
        <title>Resolving the Mortierellaceae phylogeny through synthesis of multi-gene phylogenetics and phylogenomics.</title>
        <authorList>
            <person name="Vandepol N."/>
            <person name="Liber J."/>
            <person name="Desiro A."/>
            <person name="Na H."/>
            <person name="Kennedy M."/>
            <person name="Barry K."/>
            <person name="Grigoriev I.V."/>
            <person name="Miller A.N."/>
            <person name="O'Donnell K."/>
            <person name="Stajich J.E."/>
            <person name="Bonito G."/>
        </authorList>
    </citation>
    <scope>NUCLEOTIDE SEQUENCE</scope>
    <source>
        <strain evidence="9">NVP1</strain>
    </source>
</reference>
<gene>
    <name evidence="9" type="ORF">BG006_007568</name>
</gene>
<feature type="domain" description="SURP motif" evidence="8">
    <location>
        <begin position="188"/>
        <end position="231"/>
    </location>
</feature>
<dbReference type="AlphaFoldDB" id="A0A9P5SH38"/>
<dbReference type="Pfam" id="PF09750">
    <property type="entry name" value="DRY_EERY"/>
    <property type="match status" value="1"/>
</dbReference>
<evidence type="ECO:0000259" key="8">
    <source>
        <dbReference type="PROSITE" id="PS50128"/>
    </source>
</evidence>
<keyword evidence="4" id="KW-0805">Transcription regulation</keyword>
<dbReference type="SMART" id="SM00648">
    <property type="entry name" value="SWAP"/>
    <property type="match status" value="2"/>
</dbReference>